<dbReference type="InterPro" id="IPR003439">
    <property type="entry name" value="ABC_transporter-like_ATP-bd"/>
</dbReference>
<keyword evidence="4 10" id="KW-0812">Transmembrane</keyword>
<dbReference type="SUPFAM" id="SSF52540">
    <property type="entry name" value="P-loop containing nucleoside triphosphate hydrolases"/>
    <property type="match status" value="2"/>
</dbReference>
<dbReference type="InterPro" id="IPR027417">
    <property type="entry name" value="P-loop_NTPase"/>
</dbReference>
<keyword evidence="8 10" id="KW-0472">Membrane</keyword>
<dbReference type="Gene3D" id="3.40.50.300">
    <property type="entry name" value="P-loop containing nucleotide triphosphate hydrolases"/>
    <property type="match status" value="2"/>
</dbReference>
<dbReference type="CDD" id="cd18546">
    <property type="entry name" value="ABC_6TM_Rv0194_D2_like"/>
    <property type="match status" value="1"/>
</dbReference>
<dbReference type="AlphaFoldDB" id="A0A364V803"/>
<name>A0A364V803_9CORY</name>
<dbReference type="PANTHER" id="PTHR24221">
    <property type="entry name" value="ATP-BINDING CASSETTE SUB-FAMILY B"/>
    <property type="match status" value="1"/>
</dbReference>
<keyword evidence="5" id="KW-0547">Nucleotide-binding</keyword>
<feature type="domain" description="ABC transporter" evidence="11">
    <location>
        <begin position="921"/>
        <end position="1161"/>
    </location>
</feature>
<dbReference type="RefSeq" id="WP_113630233.1">
    <property type="nucleotide sequence ID" value="NZ_QHCV01000013.1"/>
</dbReference>
<evidence type="ECO:0000256" key="7">
    <source>
        <dbReference type="ARBA" id="ARBA00022989"/>
    </source>
</evidence>
<dbReference type="GO" id="GO:0005886">
    <property type="term" value="C:plasma membrane"/>
    <property type="evidence" value="ECO:0007669"/>
    <property type="project" value="UniProtKB-SubCell"/>
</dbReference>
<proteinExistence type="inferred from homology"/>
<comment type="subcellular location">
    <subcellularLocation>
        <location evidence="1">Cell membrane</location>
        <topology evidence="1">Multi-pass membrane protein</topology>
    </subcellularLocation>
</comment>
<evidence type="ECO:0000256" key="8">
    <source>
        <dbReference type="ARBA" id="ARBA00023136"/>
    </source>
</evidence>
<keyword evidence="7 10" id="KW-1133">Transmembrane helix</keyword>
<dbReference type="InterPro" id="IPR036640">
    <property type="entry name" value="ABC1_TM_sf"/>
</dbReference>
<feature type="transmembrane region" description="Helical" evidence="10">
    <location>
        <begin position="232"/>
        <end position="252"/>
    </location>
</feature>
<evidence type="ECO:0000256" key="3">
    <source>
        <dbReference type="ARBA" id="ARBA00022475"/>
    </source>
</evidence>
<comment type="similarity">
    <text evidence="9">Belongs to the ABC transporter superfamily. Lipid exporter (TC 3.A.1.106) family.</text>
</comment>
<feature type="transmembrane region" description="Helical" evidence="10">
    <location>
        <begin position="706"/>
        <end position="730"/>
    </location>
</feature>
<keyword evidence="14" id="KW-1185">Reference proteome</keyword>
<feature type="transmembrane region" description="Helical" evidence="10">
    <location>
        <begin position="117"/>
        <end position="140"/>
    </location>
</feature>
<comment type="caution">
    <text evidence="13">The sequence shown here is derived from an EMBL/GenBank/DDBJ whole genome shotgun (WGS) entry which is preliminary data.</text>
</comment>
<dbReference type="GO" id="GO:0016887">
    <property type="term" value="F:ATP hydrolysis activity"/>
    <property type="evidence" value="ECO:0007669"/>
    <property type="project" value="InterPro"/>
</dbReference>
<evidence type="ECO:0000256" key="6">
    <source>
        <dbReference type="ARBA" id="ARBA00022840"/>
    </source>
</evidence>
<evidence type="ECO:0000256" key="4">
    <source>
        <dbReference type="ARBA" id="ARBA00022692"/>
    </source>
</evidence>
<dbReference type="PROSITE" id="PS50893">
    <property type="entry name" value="ABC_TRANSPORTER_2"/>
    <property type="match status" value="2"/>
</dbReference>
<protein>
    <submittedName>
        <fullName evidence="13">ABC transporter ATP-binding protein</fullName>
    </submittedName>
</protein>
<dbReference type="CDD" id="cd18543">
    <property type="entry name" value="ABC_6TM_Rv0194_D1_like"/>
    <property type="match status" value="1"/>
</dbReference>
<accession>A0A364V803</accession>
<feature type="transmembrane region" description="Helical" evidence="10">
    <location>
        <begin position="633"/>
        <end position="657"/>
    </location>
</feature>
<dbReference type="InterPro" id="IPR017871">
    <property type="entry name" value="ABC_transporter-like_CS"/>
</dbReference>
<feature type="transmembrane region" description="Helical" evidence="10">
    <location>
        <begin position="46"/>
        <end position="64"/>
    </location>
</feature>
<evidence type="ECO:0000256" key="1">
    <source>
        <dbReference type="ARBA" id="ARBA00004651"/>
    </source>
</evidence>
<dbReference type="EMBL" id="QHCV01000013">
    <property type="protein sequence ID" value="RAV32696.1"/>
    <property type="molecule type" value="Genomic_DNA"/>
</dbReference>
<evidence type="ECO:0000313" key="14">
    <source>
        <dbReference type="Proteomes" id="UP000251577"/>
    </source>
</evidence>
<dbReference type="InterPro" id="IPR003593">
    <property type="entry name" value="AAA+_ATPase"/>
</dbReference>
<feature type="transmembrane region" description="Helical" evidence="10">
    <location>
        <begin position="736"/>
        <end position="754"/>
    </location>
</feature>
<feature type="transmembrane region" description="Helical" evidence="10">
    <location>
        <begin position="595"/>
        <end position="613"/>
    </location>
</feature>
<evidence type="ECO:0000259" key="11">
    <source>
        <dbReference type="PROSITE" id="PS50893"/>
    </source>
</evidence>
<organism evidence="13 14">
    <name type="scientific">Corynebacterium heidelbergense</name>
    <dbReference type="NCBI Taxonomy" id="2055947"/>
    <lineage>
        <taxon>Bacteria</taxon>
        <taxon>Bacillati</taxon>
        <taxon>Actinomycetota</taxon>
        <taxon>Actinomycetes</taxon>
        <taxon>Mycobacteriales</taxon>
        <taxon>Corynebacteriaceae</taxon>
        <taxon>Corynebacterium</taxon>
    </lineage>
</organism>
<dbReference type="SMART" id="SM00382">
    <property type="entry name" value="AAA"/>
    <property type="match status" value="2"/>
</dbReference>
<gene>
    <name evidence="13" type="ORF">DLJ54_02225</name>
</gene>
<dbReference type="SUPFAM" id="SSF90123">
    <property type="entry name" value="ABC transporter transmembrane region"/>
    <property type="match status" value="2"/>
</dbReference>
<evidence type="ECO:0000313" key="13">
    <source>
        <dbReference type="EMBL" id="RAV32696.1"/>
    </source>
</evidence>
<evidence type="ECO:0000259" key="12">
    <source>
        <dbReference type="PROSITE" id="PS50929"/>
    </source>
</evidence>
<dbReference type="PANTHER" id="PTHR24221:SF629">
    <property type="entry name" value="MULTIDRUG EFFLUX ATP-BINDING_PERMEASE PROTEIN RV0194"/>
    <property type="match status" value="1"/>
</dbReference>
<feature type="domain" description="ABC transmembrane type-1" evidence="12">
    <location>
        <begin position="14"/>
        <end position="289"/>
    </location>
</feature>
<dbReference type="PROSITE" id="PS00211">
    <property type="entry name" value="ABC_TRANSPORTER_1"/>
    <property type="match status" value="1"/>
</dbReference>
<dbReference type="Gene3D" id="1.20.1560.10">
    <property type="entry name" value="ABC transporter type 1, transmembrane domain"/>
    <property type="match status" value="2"/>
</dbReference>
<dbReference type="PROSITE" id="PS50929">
    <property type="entry name" value="ABC_TM1F"/>
    <property type="match status" value="2"/>
</dbReference>
<dbReference type="InterPro" id="IPR011527">
    <property type="entry name" value="ABC1_TM_dom"/>
</dbReference>
<keyword evidence="6 13" id="KW-0067">ATP-binding</keyword>
<feature type="transmembrane region" description="Helical" evidence="10">
    <location>
        <begin position="146"/>
        <end position="164"/>
    </location>
</feature>
<feature type="domain" description="ABC transmembrane type-1" evidence="12">
    <location>
        <begin position="597"/>
        <end position="879"/>
    </location>
</feature>
<evidence type="ECO:0000256" key="10">
    <source>
        <dbReference type="SAM" id="Phobius"/>
    </source>
</evidence>
<feature type="domain" description="ABC transporter" evidence="11">
    <location>
        <begin position="305"/>
        <end position="565"/>
    </location>
</feature>
<evidence type="ECO:0000256" key="9">
    <source>
        <dbReference type="ARBA" id="ARBA00061644"/>
    </source>
</evidence>
<dbReference type="FunFam" id="3.40.50.300:FF:000299">
    <property type="entry name" value="ABC transporter ATP-binding protein/permease"/>
    <property type="match status" value="1"/>
</dbReference>
<dbReference type="Proteomes" id="UP000251577">
    <property type="component" value="Unassembled WGS sequence"/>
</dbReference>
<sequence>MRHPIWRLAAQRPALLGTVALLAVIVPVFAVALPAFAGGAVDGQRGAIAGLILAASARFLTHGLRRYLAGTLSLHIQHDLRMRVLQALQRLDAAAANRVRVGQVVSRTISDLSSIQSMVAIVPLLASSAVEIALIFAALVWISVPIAAIVAMQVPIVAAVAVISRRKLYAATWFAQQASADIASQVEETVTGVRVVKAFAQERREIATFTQRARALFAERMRVGRLTAHSQPALGAIPNVALVVTIVVGGWLATQGVITIGEFLATSTYIALLARLTRMTSRMLVSVYLSRSAVDRVVELMTTAPRPEGTVRLDGAAYGVRGTVGDRLDVDIRPGETVAFTGPAGSGKTYLAQALAGVDVAAARDLRVVPGQGAGVASSAPGITAAEATAPGIALLDVVQENRPTVVLDEAFLYSTSIAENIRCGYPATDAQVRHAAEVACAVDFIEQLGGLDTVVGERGLTLSGGQRQRIAIARAVVRNPSFLILDDATSAIDAATEARIVANLRAERGRGDLTTVIFSHRPSTLALAERVITLPAPPTAELWPDVAPEAPATGATPPPKALSLTLPPAAEPPRIGEYTAPFGLASLMRMIPGLLAAVVVTLLLTVLADVGLPSFVRHAIDAGVAHGNLTVVWWTAVAALVVVAVSWGAQVANTILTTRAGERLLYALRVRTYRHLNSLGMDWFEANASGRIMTRMTTDIDTLSSFLQTGLSQAIVSFSVLVGVLAMLVVTDLRLTAVVAVFVPLIAVASWQFRRVSTRLYRAARAQVSTVNASFQEAMTGLVTGQAYGYAPAVEQRIRRDSAEYRRLRCRAQAAVSVFFPGISWLTELAQAAVLATGTAMIAHGQVSQGAVVAFSLYLTQFFGPVQQLSQIYDSFQQANVSLGRIGELLGERPSVTSPPTATNAPGSVVPPLTGSAGPVRLDAVSFAYGRGNHGPVDSAEHDLRAVSVNFTGTTAVVGHTGAGKSTLLKLIDRWYDPTAGEIRYRDQPITAIPVETWRRSIGYVPQEAHLFRGDVASNIAYGLPEATPEQIEDAVRRIGGIGVLSSIPGGFRAPITERGTELSAGQRQIIALARAELLDPQVLLLDEATATLSDEVERTVVAATKATAAGRTAIIVAHRLTTAQSADRIVVMEHGEIVEMGSHCELLKQGGPYAELWAAAHPGK</sequence>
<keyword evidence="2" id="KW-0813">Transport</keyword>
<dbReference type="Pfam" id="PF00005">
    <property type="entry name" value="ABC_tran"/>
    <property type="match status" value="2"/>
</dbReference>
<dbReference type="GO" id="GO:0005524">
    <property type="term" value="F:ATP binding"/>
    <property type="evidence" value="ECO:0007669"/>
    <property type="project" value="UniProtKB-KW"/>
</dbReference>
<reference evidence="13 14" key="1">
    <citation type="journal article" date="2018" name="Syst. Appl. Microbiol.">
        <title>Corynebacterium heidelbergense sp. nov., isolated from the preen glands of Egyptian geese (Alopochen aegyptiacus).</title>
        <authorList>
            <person name="Braun M.S."/>
            <person name="Wang E."/>
            <person name="Zimmermann S."/>
            <person name="Wink M."/>
        </authorList>
    </citation>
    <scope>NUCLEOTIDE SEQUENCE [LARGE SCALE GENOMIC DNA]</scope>
    <source>
        <strain evidence="13 14">647</strain>
    </source>
</reference>
<dbReference type="GO" id="GO:0034040">
    <property type="term" value="F:ATPase-coupled lipid transmembrane transporter activity"/>
    <property type="evidence" value="ECO:0007669"/>
    <property type="project" value="TreeGrafter"/>
</dbReference>
<evidence type="ECO:0000256" key="2">
    <source>
        <dbReference type="ARBA" id="ARBA00022448"/>
    </source>
</evidence>
<evidence type="ECO:0000256" key="5">
    <source>
        <dbReference type="ARBA" id="ARBA00022741"/>
    </source>
</evidence>
<dbReference type="GO" id="GO:0140359">
    <property type="term" value="F:ABC-type transporter activity"/>
    <property type="evidence" value="ECO:0007669"/>
    <property type="project" value="InterPro"/>
</dbReference>
<feature type="transmembrane region" description="Helical" evidence="10">
    <location>
        <begin position="258"/>
        <end position="276"/>
    </location>
</feature>
<dbReference type="InterPro" id="IPR039421">
    <property type="entry name" value="Type_1_exporter"/>
</dbReference>
<dbReference type="Pfam" id="PF00664">
    <property type="entry name" value="ABC_membrane"/>
    <property type="match status" value="2"/>
</dbReference>
<keyword evidence="3" id="KW-1003">Cell membrane</keyword>